<comment type="similarity">
    <text evidence="1">Belongs to the 3-oxoacid CoA-transferase subunit B family.</text>
</comment>
<dbReference type="PANTHER" id="PTHR43293">
    <property type="entry name" value="ACETATE COA-TRANSFERASE YDIF"/>
    <property type="match status" value="1"/>
</dbReference>
<proteinExistence type="inferred from homology"/>
<dbReference type="SUPFAM" id="SSF100950">
    <property type="entry name" value="NagB/RpiA/CoA transferase-like"/>
    <property type="match status" value="1"/>
</dbReference>
<evidence type="ECO:0000256" key="1">
    <source>
        <dbReference type="ARBA" id="ARBA00007047"/>
    </source>
</evidence>
<reference evidence="2" key="2">
    <citation type="submission" date="2023-01" db="EMBL/GenBank/DDBJ databases">
        <authorList>
            <person name="Sun Q."/>
            <person name="Evtushenko L."/>
        </authorList>
    </citation>
    <scope>NUCLEOTIDE SEQUENCE</scope>
    <source>
        <strain evidence="2">VKM Ac-1321</strain>
    </source>
</reference>
<dbReference type="InterPro" id="IPR037171">
    <property type="entry name" value="NagB/RpiA_transferase-like"/>
</dbReference>
<dbReference type="AlphaFoldDB" id="A0A9W6KNS1"/>
<evidence type="ECO:0000313" key="2">
    <source>
        <dbReference type="EMBL" id="GLL04305.1"/>
    </source>
</evidence>
<dbReference type="PANTHER" id="PTHR43293:SF3">
    <property type="entry name" value="CHOLESTEROL RING-CLEAVING HYDROLASE IPDB SUBUNIT"/>
    <property type="match status" value="1"/>
</dbReference>
<keyword evidence="3" id="KW-1185">Reference proteome</keyword>
<name>A0A9W6KNS1_9ACTN</name>
<reference evidence="2" key="1">
    <citation type="journal article" date="2014" name="Int. J. Syst. Evol. Microbiol.">
        <title>Complete genome sequence of Corynebacterium casei LMG S-19264T (=DSM 44701T), isolated from a smear-ripened cheese.</title>
        <authorList>
            <consortium name="US DOE Joint Genome Institute (JGI-PGF)"/>
            <person name="Walter F."/>
            <person name="Albersmeier A."/>
            <person name="Kalinowski J."/>
            <person name="Ruckert C."/>
        </authorList>
    </citation>
    <scope>NUCLEOTIDE SEQUENCE</scope>
    <source>
        <strain evidence="2">VKM Ac-1321</strain>
    </source>
</reference>
<dbReference type="GO" id="GO:0008410">
    <property type="term" value="F:CoA-transferase activity"/>
    <property type="evidence" value="ECO:0007669"/>
    <property type="project" value="InterPro"/>
</dbReference>
<dbReference type="Gene3D" id="3.40.1080.10">
    <property type="entry name" value="Glutaconate Coenzyme A-transferase"/>
    <property type="match status" value="1"/>
</dbReference>
<dbReference type="Proteomes" id="UP001143480">
    <property type="component" value="Unassembled WGS sequence"/>
</dbReference>
<dbReference type="InterPro" id="IPR004165">
    <property type="entry name" value="CoA_trans_fam_I"/>
</dbReference>
<sequence length="254" mass="27604">MTSVMSPVTRAEICVVACAEAWRGDGEILASPTGTVPSIAARLARATFASELLLSDGEALLARGTWALGERPAEVEGWIPFRAVFDLLYTGHRHVMMMPSQIDRYGNANISAIGDFARPTRQLLGVRGAPGNTVSHPTSYWVPKHGPRAFVAAVDMVSGVGYDRVAELPAAARFHELRRVVSNLGVFDFDTEDHRMRIVSVHPGVTVAEVQAATAFALVVPPEVPQTRRPTDEELALIRDVIDPNSSRDREVRA</sequence>
<dbReference type="SMART" id="SM00882">
    <property type="entry name" value="CoA_trans"/>
    <property type="match status" value="1"/>
</dbReference>
<comment type="caution">
    <text evidence="2">The sequence shown here is derived from an EMBL/GenBank/DDBJ whole genome shotgun (WGS) entry which is preliminary data.</text>
</comment>
<organism evidence="2 3">
    <name type="scientific">Dactylosporangium matsuzakiense</name>
    <dbReference type="NCBI Taxonomy" id="53360"/>
    <lineage>
        <taxon>Bacteria</taxon>
        <taxon>Bacillati</taxon>
        <taxon>Actinomycetota</taxon>
        <taxon>Actinomycetes</taxon>
        <taxon>Micromonosporales</taxon>
        <taxon>Micromonosporaceae</taxon>
        <taxon>Dactylosporangium</taxon>
    </lineage>
</organism>
<protein>
    <submittedName>
        <fullName evidence="2">CoA-transferase</fullName>
    </submittedName>
</protein>
<gene>
    <name evidence="2" type="ORF">GCM10017581_060520</name>
</gene>
<accession>A0A9W6KNS1</accession>
<evidence type="ECO:0000313" key="3">
    <source>
        <dbReference type="Proteomes" id="UP001143480"/>
    </source>
</evidence>
<dbReference type="EMBL" id="BSFP01000043">
    <property type="protein sequence ID" value="GLL04305.1"/>
    <property type="molecule type" value="Genomic_DNA"/>
</dbReference>